<protein>
    <recommendedName>
        <fullName evidence="6">DUF4139 domain-containing protein</fullName>
    </recommendedName>
</protein>
<keyword evidence="5" id="KW-1185">Reference proteome</keyword>
<evidence type="ECO:0000256" key="3">
    <source>
        <dbReference type="SAM" id="SignalP"/>
    </source>
</evidence>
<feature type="coiled-coil region" evidence="1">
    <location>
        <begin position="572"/>
        <end position="622"/>
    </location>
</feature>
<organism evidence="4 5">
    <name type="scientific">Pelagimonas varians</name>
    <dbReference type="NCBI Taxonomy" id="696760"/>
    <lineage>
        <taxon>Bacteria</taxon>
        <taxon>Pseudomonadati</taxon>
        <taxon>Pseudomonadota</taxon>
        <taxon>Alphaproteobacteria</taxon>
        <taxon>Rhodobacterales</taxon>
        <taxon>Roseobacteraceae</taxon>
        <taxon>Pelagimonas</taxon>
    </lineage>
</organism>
<evidence type="ECO:0008006" key="6">
    <source>
        <dbReference type="Google" id="ProtNLM"/>
    </source>
</evidence>
<sequence length="637" mass="67924">MLRSKTTFSALMLITTCLSGFANAQAAPEITQIELGQAGIARYTMTAEANGNLISFTVPEAASSDVLASLVVRDPAGGVVDLQTDTPGSAAAALRETAFSKGVPQDTEQLLSALRGEIVTVTTATSSITGQVMGLRHFIAVEDGEGVNRAAVIVLSGTGVVEIVLTPGVRVGFSPQIAEKLADALNAGQVTRATRQFDLMLEADSARDVDLSYVTEAAAWKNSWRLLLDEGRLQGWATFENVSGADWDDVEMTLTTGSPVAFDRDLIDPRFVSRSKDDSAKPQPIQVKASSAGIGLLSMHSGRAHSVGRAQDSGPASGSASAGDALDSSGILRYSLPDAVDLKDGRTANLMYLDVSIEPEIRGLYRPSKRQGTILMAASITSDQALASGLVSVQDENGFVGDAPFLGMQAGQSTLLPFAAVTGSDIQTVEDRGIRLTTVVHQAGKLTLDFEDTRTTTYSGALPDMADLFTVEHPVGFGELDSTNGEAEQANGIYRITAPVMDGSGMVSLVETNRFQKRVRLGAGDFGSVLADIESGRITVNDNLRAAFDQASALKVKVETARRLEDAAKARYKSLGEEQKRLLENLKGVTQEALRTRYLEALDKTETEIAKSFDDMDQIKAEYQAFEAKLWAIFSDM</sequence>
<evidence type="ECO:0000313" key="4">
    <source>
        <dbReference type="EMBL" id="SMX45739.1"/>
    </source>
</evidence>
<dbReference type="Proteomes" id="UP000220836">
    <property type="component" value="Unassembled WGS sequence"/>
</dbReference>
<name>A0A238KSC5_9RHOB</name>
<feature type="signal peptide" evidence="3">
    <location>
        <begin position="1"/>
        <end position="26"/>
    </location>
</feature>
<dbReference type="EMBL" id="FXYH01000012">
    <property type="protein sequence ID" value="SMX45739.1"/>
    <property type="molecule type" value="Genomic_DNA"/>
</dbReference>
<gene>
    <name evidence="4" type="ORF">PEV8663_03101</name>
</gene>
<dbReference type="OrthoDB" id="580912at2"/>
<reference evidence="4 5" key="1">
    <citation type="submission" date="2017-05" db="EMBL/GenBank/DDBJ databases">
        <authorList>
            <person name="Song R."/>
            <person name="Chenine A.L."/>
            <person name="Ruprecht R.M."/>
        </authorList>
    </citation>
    <scope>NUCLEOTIDE SEQUENCE [LARGE SCALE GENOMIC DNA]</scope>
    <source>
        <strain evidence="4 5">CECT 8663</strain>
    </source>
</reference>
<feature type="chain" id="PRO_5012850781" description="DUF4139 domain-containing protein" evidence="3">
    <location>
        <begin position="27"/>
        <end position="637"/>
    </location>
</feature>
<feature type="compositionally biased region" description="Low complexity" evidence="2">
    <location>
        <begin position="312"/>
        <end position="324"/>
    </location>
</feature>
<evidence type="ECO:0000313" key="5">
    <source>
        <dbReference type="Proteomes" id="UP000220836"/>
    </source>
</evidence>
<keyword evidence="3" id="KW-0732">Signal</keyword>
<evidence type="ECO:0000256" key="1">
    <source>
        <dbReference type="SAM" id="Coils"/>
    </source>
</evidence>
<evidence type="ECO:0000256" key="2">
    <source>
        <dbReference type="SAM" id="MobiDB-lite"/>
    </source>
</evidence>
<feature type="region of interest" description="Disordered" evidence="2">
    <location>
        <begin position="305"/>
        <end position="324"/>
    </location>
</feature>
<proteinExistence type="predicted"/>
<dbReference type="RefSeq" id="WP_097805583.1">
    <property type="nucleotide sequence ID" value="NZ_FXYH01000012.1"/>
</dbReference>
<keyword evidence="1" id="KW-0175">Coiled coil</keyword>
<dbReference type="AlphaFoldDB" id="A0A238KSC5"/>
<accession>A0A238KSC5</accession>